<comment type="caution">
    <text evidence="2">The sequence shown here is derived from an EMBL/GenBank/DDBJ whole genome shotgun (WGS) entry which is preliminary data.</text>
</comment>
<dbReference type="STRING" id="181874.A0A409Y9J5"/>
<evidence type="ECO:0000313" key="3">
    <source>
        <dbReference type="Proteomes" id="UP000284842"/>
    </source>
</evidence>
<organism evidence="2 3">
    <name type="scientific">Panaeolus cyanescens</name>
    <dbReference type="NCBI Taxonomy" id="181874"/>
    <lineage>
        <taxon>Eukaryota</taxon>
        <taxon>Fungi</taxon>
        <taxon>Dikarya</taxon>
        <taxon>Basidiomycota</taxon>
        <taxon>Agaricomycotina</taxon>
        <taxon>Agaricomycetes</taxon>
        <taxon>Agaricomycetidae</taxon>
        <taxon>Agaricales</taxon>
        <taxon>Agaricineae</taxon>
        <taxon>Galeropsidaceae</taxon>
        <taxon>Panaeolus</taxon>
    </lineage>
</organism>
<feature type="region of interest" description="Disordered" evidence="1">
    <location>
        <begin position="221"/>
        <end position="280"/>
    </location>
</feature>
<feature type="compositionally biased region" description="Low complexity" evidence="1">
    <location>
        <begin position="221"/>
        <end position="233"/>
    </location>
</feature>
<keyword evidence="3" id="KW-1185">Reference proteome</keyword>
<gene>
    <name evidence="2" type="ORF">CVT24_005227</name>
</gene>
<name>A0A409Y9J5_9AGAR</name>
<dbReference type="OrthoDB" id="3133596at2759"/>
<accession>A0A409Y9J5</accession>
<evidence type="ECO:0000313" key="2">
    <source>
        <dbReference type="EMBL" id="PPQ99649.1"/>
    </source>
</evidence>
<protein>
    <recommendedName>
        <fullName evidence="4">HNH nuclease domain-containing protein</fullName>
    </recommendedName>
</protein>
<feature type="compositionally biased region" description="Polar residues" evidence="1">
    <location>
        <begin position="249"/>
        <end position="259"/>
    </location>
</feature>
<dbReference type="InParanoid" id="A0A409Y9J5"/>
<dbReference type="EMBL" id="NHTK01001350">
    <property type="protein sequence ID" value="PPQ99649.1"/>
    <property type="molecule type" value="Genomic_DNA"/>
</dbReference>
<sequence>MASILADISASAVKRAQNADPNMQRCLIENCSTSMAVQLAHVYDREEAAMKSLEWSWGLIHGCLNLDTRRNIFFVGASLYEMYKRRRWSLVPEEQVVRQFFYEGGRRPRKRRDFPNLQSQTFKYKFLPIRNMEDICITRQSEDKSVTIHEYPFPDFPTITSHIHPSFVLLHLASALSCIDRNQHDTLVKQYPWLNKIIELHTSWFARLPDNADQNLTFWPSHQAQSSSTSQPTSDDDISRTPPHRIPVLTTQPSNQQIVQGLDVERPNTSPSSMRAAPRIPQAYPSCGQKRELCEVIQDLRPNKRRRLLTSTDLKRHHEDYQRSNALKMQILIDNLQRCLIENCSTSKAVQLGHFYDREEAARDHRMESLEWIWGLVQGSLNLDTRRNIFFVGASLYEMYKRRNWSLVPEENVVRQFFYDGGTRPRTRRDFPKFQSLTFKYTSLAIKDMEDVYISRQSEDNTVAIYEHPFSGFPP</sequence>
<dbReference type="AlphaFoldDB" id="A0A409Y9J5"/>
<dbReference type="Proteomes" id="UP000284842">
    <property type="component" value="Unassembled WGS sequence"/>
</dbReference>
<proteinExistence type="predicted"/>
<reference evidence="2 3" key="1">
    <citation type="journal article" date="2018" name="Evol. Lett.">
        <title>Horizontal gene cluster transfer increased hallucinogenic mushroom diversity.</title>
        <authorList>
            <person name="Reynolds H.T."/>
            <person name="Vijayakumar V."/>
            <person name="Gluck-Thaler E."/>
            <person name="Korotkin H.B."/>
            <person name="Matheny P.B."/>
            <person name="Slot J.C."/>
        </authorList>
    </citation>
    <scope>NUCLEOTIDE SEQUENCE [LARGE SCALE GENOMIC DNA]</scope>
    <source>
        <strain evidence="2 3">2629</strain>
    </source>
</reference>
<evidence type="ECO:0000256" key="1">
    <source>
        <dbReference type="SAM" id="MobiDB-lite"/>
    </source>
</evidence>
<evidence type="ECO:0008006" key="4">
    <source>
        <dbReference type="Google" id="ProtNLM"/>
    </source>
</evidence>